<dbReference type="PANTHER" id="PTHR31807:SF27">
    <property type="entry name" value="QWRF MOTIF-CONTAINING PROTEIN 7"/>
    <property type="match status" value="1"/>
</dbReference>
<feature type="compositionally biased region" description="Polar residues" evidence="2">
    <location>
        <begin position="128"/>
        <end position="140"/>
    </location>
</feature>
<feature type="region of interest" description="Disordered" evidence="2">
    <location>
        <begin position="85"/>
        <end position="112"/>
    </location>
</feature>
<evidence type="ECO:0000313" key="4">
    <source>
        <dbReference type="EMBL" id="KAG0460741.1"/>
    </source>
</evidence>
<dbReference type="AlphaFoldDB" id="A0A835PYE1"/>
<dbReference type="Proteomes" id="UP000636800">
    <property type="component" value="Chromosome 11"/>
</dbReference>
<dbReference type="GO" id="GO:0005737">
    <property type="term" value="C:cytoplasm"/>
    <property type="evidence" value="ECO:0007669"/>
    <property type="project" value="TreeGrafter"/>
</dbReference>
<dbReference type="EMBL" id="JADCNL010000011">
    <property type="protein sequence ID" value="KAG0460741.1"/>
    <property type="molecule type" value="Genomic_DNA"/>
</dbReference>
<dbReference type="GO" id="GO:0051225">
    <property type="term" value="P:spindle assembly"/>
    <property type="evidence" value="ECO:0007669"/>
    <property type="project" value="TreeGrafter"/>
</dbReference>
<dbReference type="GO" id="GO:0005880">
    <property type="term" value="C:nuclear microtubule"/>
    <property type="evidence" value="ECO:0007669"/>
    <property type="project" value="TreeGrafter"/>
</dbReference>
<sequence>MGNLININVRPTKLNLLGRAVVRLFLYCFPSLSLTYFATCSAVALPYFPIPSIPPQITTTSLRIIVKSLKVRGYSCEKDITKGQKRFDREPVEETTMDSTRPPSPRLARCRSGTPRLCQLEPTLSSNLTVRSLPRSNSAAKSRPLSSPDAAARQHGHRHRRQCKENRKSPEPAWGSPAVKLSPTAPWMSPSAWALSPGRYPSEEAKGGGGRGMMSGMFGFLRKKKEPSAREEMGHQLRMLAVSLLQWRFVNARTVAGTATANFVVEKKLFFAFLKITELRNIVAAKRILISRRKYKLKVIKLLNPQLNLLNRWELLARRHLDAVASLSGVLETRCLKLPLAEGAQANLEMLQQFICEVVEIMSEIETAIRIFFSKAELLNSLLSELLQVMQEEVKSLDELWETSSLTTSLKTHEISLRANLIQGTKEEATFSPHRTYEINAGESWRNFCSGFLI</sequence>
<evidence type="ECO:0000256" key="1">
    <source>
        <dbReference type="ARBA" id="ARBA00010016"/>
    </source>
</evidence>
<dbReference type="InterPro" id="IPR007573">
    <property type="entry name" value="QWRF"/>
</dbReference>
<dbReference type="GO" id="GO:0008017">
    <property type="term" value="F:microtubule binding"/>
    <property type="evidence" value="ECO:0007669"/>
    <property type="project" value="TreeGrafter"/>
</dbReference>
<keyword evidence="3" id="KW-0812">Transmembrane</keyword>
<keyword evidence="3" id="KW-0472">Membrane</keyword>
<name>A0A835PYE1_VANPL</name>
<dbReference type="PANTHER" id="PTHR31807">
    <property type="entry name" value="AUGMIN FAMILY MEMBER"/>
    <property type="match status" value="1"/>
</dbReference>
<gene>
    <name evidence="4" type="ORF">HPP92_021038</name>
</gene>
<accession>A0A835PYE1</accession>
<comment type="similarity">
    <text evidence="1">Belongs to the QWRF family.</text>
</comment>
<evidence type="ECO:0000256" key="2">
    <source>
        <dbReference type="SAM" id="MobiDB-lite"/>
    </source>
</evidence>
<organism evidence="4 5">
    <name type="scientific">Vanilla planifolia</name>
    <name type="common">Vanilla</name>
    <dbReference type="NCBI Taxonomy" id="51239"/>
    <lineage>
        <taxon>Eukaryota</taxon>
        <taxon>Viridiplantae</taxon>
        <taxon>Streptophyta</taxon>
        <taxon>Embryophyta</taxon>
        <taxon>Tracheophyta</taxon>
        <taxon>Spermatophyta</taxon>
        <taxon>Magnoliopsida</taxon>
        <taxon>Liliopsida</taxon>
        <taxon>Asparagales</taxon>
        <taxon>Orchidaceae</taxon>
        <taxon>Vanilloideae</taxon>
        <taxon>Vanilleae</taxon>
        <taxon>Vanilla</taxon>
    </lineage>
</organism>
<evidence type="ECO:0000313" key="5">
    <source>
        <dbReference type="Proteomes" id="UP000636800"/>
    </source>
</evidence>
<protein>
    <recommendedName>
        <fullName evidence="6">QWRF motif-containing protein 7</fullName>
    </recommendedName>
</protein>
<evidence type="ECO:0008006" key="6">
    <source>
        <dbReference type="Google" id="ProtNLM"/>
    </source>
</evidence>
<evidence type="ECO:0000256" key="3">
    <source>
        <dbReference type="SAM" id="Phobius"/>
    </source>
</evidence>
<proteinExistence type="inferred from homology"/>
<comment type="caution">
    <text evidence="4">The sequence shown here is derived from an EMBL/GenBank/DDBJ whole genome shotgun (WGS) entry which is preliminary data.</text>
</comment>
<feature type="transmembrane region" description="Helical" evidence="3">
    <location>
        <begin position="21"/>
        <end position="48"/>
    </location>
</feature>
<dbReference type="Pfam" id="PF04484">
    <property type="entry name" value="QWRF"/>
    <property type="match status" value="1"/>
</dbReference>
<feature type="region of interest" description="Disordered" evidence="2">
    <location>
        <begin position="128"/>
        <end position="181"/>
    </location>
</feature>
<keyword evidence="3" id="KW-1133">Transmembrane helix</keyword>
<dbReference type="OrthoDB" id="2101583at2759"/>
<keyword evidence="5" id="KW-1185">Reference proteome</keyword>
<reference evidence="4 5" key="1">
    <citation type="journal article" date="2020" name="Nat. Food">
        <title>A phased Vanilla planifolia genome enables genetic improvement of flavour and production.</title>
        <authorList>
            <person name="Hasing T."/>
            <person name="Tang H."/>
            <person name="Brym M."/>
            <person name="Khazi F."/>
            <person name="Huang T."/>
            <person name="Chambers A.H."/>
        </authorList>
    </citation>
    <scope>NUCLEOTIDE SEQUENCE [LARGE SCALE GENOMIC DNA]</scope>
    <source>
        <tissue evidence="4">Leaf</tissue>
    </source>
</reference>